<dbReference type="Pfam" id="PF13670">
    <property type="entry name" value="PepSY_2"/>
    <property type="match status" value="1"/>
</dbReference>
<reference evidence="4 5" key="1">
    <citation type="submission" date="2019-02" db="EMBL/GenBank/DDBJ databases">
        <title>Deep-cultivation of Planctomycetes and their phenomic and genomic characterization uncovers novel biology.</title>
        <authorList>
            <person name="Wiegand S."/>
            <person name="Jogler M."/>
            <person name="Boedeker C."/>
            <person name="Pinto D."/>
            <person name="Vollmers J."/>
            <person name="Rivas-Marin E."/>
            <person name="Kohn T."/>
            <person name="Peeters S.H."/>
            <person name="Heuer A."/>
            <person name="Rast P."/>
            <person name="Oberbeckmann S."/>
            <person name="Bunk B."/>
            <person name="Jeske O."/>
            <person name="Meyerdierks A."/>
            <person name="Storesund J.E."/>
            <person name="Kallscheuer N."/>
            <person name="Luecker S."/>
            <person name="Lage O.M."/>
            <person name="Pohl T."/>
            <person name="Merkel B.J."/>
            <person name="Hornburger P."/>
            <person name="Mueller R.-W."/>
            <person name="Bruemmer F."/>
            <person name="Labrenz M."/>
            <person name="Spormann A.M."/>
            <person name="Op Den Camp H."/>
            <person name="Overmann J."/>
            <person name="Amann R."/>
            <person name="Jetten M.S.M."/>
            <person name="Mascher T."/>
            <person name="Medema M.H."/>
            <person name="Devos D.P."/>
            <person name="Kaster A.-K."/>
            <person name="Ovreas L."/>
            <person name="Rohde M."/>
            <person name="Galperin M.Y."/>
            <person name="Jogler C."/>
        </authorList>
    </citation>
    <scope>NUCLEOTIDE SEQUENCE [LARGE SCALE GENOMIC DNA]</scope>
    <source>
        <strain evidence="4 5">CA85</strain>
    </source>
</reference>
<keyword evidence="1" id="KW-0732">Signal</keyword>
<organism evidence="4 5">
    <name type="scientific">Allorhodopirellula solitaria</name>
    <dbReference type="NCBI Taxonomy" id="2527987"/>
    <lineage>
        <taxon>Bacteria</taxon>
        <taxon>Pseudomonadati</taxon>
        <taxon>Planctomycetota</taxon>
        <taxon>Planctomycetia</taxon>
        <taxon>Pirellulales</taxon>
        <taxon>Pirellulaceae</taxon>
        <taxon>Allorhodopirellula</taxon>
    </lineage>
</organism>
<evidence type="ECO:0000256" key="1">
    <source>
        <dbReference type="SAM" id="SignalP"/>
    </source>
</evidence>
<evidence type="ECO:0000259" key="3">
    <source>
        <dbReference type="Pfam" id="PF13670"/>
    </source>
</evidence>
<feature type="domain" description="PepSY" evidence="3">
    <location>
        <begin position="89"/>
        <end position="150"/>
    </location>
</feature>
<dbReference type="RefSeq" id="WP_186774996.1">
    <property type="nucleotide sequence ID" value="NZ_SJPK01000008.1"/>
</dbReference>
<dbReference type="EMBL" id="SJPK01000008">
    <property type="protein sequence ID" value="TWT65148.1"/>
    <property type="molecule type" value="Genomic_DNA"/>
</dbReference>
<dbReference type="Proteomes" id="UP000318053">
    <property type="component" value="Unassembled WGS sequence"/>
</dbReference>
<sequence length="154" mass="17413" precursor="true">MKSLMLYAIASLAALLPVGHVIGQTATRQPKPIVEIVKGLEADGYGPFNEVSMDHQNWEVEAIKDRVSYELTVDAKTGEVLGQHRDDPDTQPPANAMPLSKVLQKIIENTAYDEIDEVSFERRYWEVEVYQDLQQHELHVDPVTARIVSDRLDD</sequence>
<proteinExistence type="predicted"/>
<accession>A0A5C5XR67</accession>
<dbReference type="Gene3D" id="3.10.450.40">
    <property type="match status" value="1"/>
</dbReference>
<evidence type="ECO:0000313" key="5">
    <source>
        <dbReference type="Proteomes" id="UP000318053"/>
    </source>
</evidence>
<keyword evidence="5" id="KW-1185">Reference proteome</keyword>
<dbReference type="Pfam" id="PF03413">
    <property type="entry name" value="PepSY"/>
    <property type="match status" value="1"/>
</dbReference>
<name>A0A5C5XR67_9BACT</name>
<feature type="chain" id="PRO_5022801601" evidence="1">
    <location>
        <begin position="24"/>
        <end position="154"/>
    </location>
</feature>
<evidence type="ECO:0000313" key="4">
    <source>
        <dbReference type="EMBL" id="TWT65148.1"/>
    </source>
</evidence>
<comment type="caution">
    <text evidence="4">The sequence shown here is derived from an EMBL/GenBank/DDBJ whole genome shotgun (WGS) entry which is preliminary data.</text>
</comment>
<evidence type="ECO:0000259" key="2">
    <source>
        <dbReference type="Pfam" id="PF03413"/>
    </source>
</evidence>
<dbReference type="AlphaFoldDB" id="A0A5C5XR67"/>
<feature type="signal peptide" evidence="1">
    <location>
        <begin position="1"/>
        <end position="23"/>
    </location>
</feature>
<protein>
    <submittedName>
        <fullName evidence="4">Peptidase propeptide and YPEB domain protein</fullName>
    </submittedName>
</protein>
<gene>
    <name evidence="4" type="ORF">CA85_34960</name>
</gene>
<dbReference type="InterPro" id="IPR025711">
    <property type="entry name" value="PepSY"/>
</dbReference>
<feature type="domain" description="PepSY" evidence="2">
    <location>
        <begin position="57"/>
        <end position="84"/>
    </location>
</feature>